<accession>A0AAD8WQY8</accession>
<dbReference type="InterPro" id="IPR001841">
    <property type="entry name" value="Znf_RING"/>
</dbReference>
<dbReference type="Proteomes" id="UP001231189">
    <property type="component" value="Unassembled WGS sequence"/>
</dbReference>
<dbReference type="InterPro" id="IPR051826">
    <property type="entry name" value="E3_ubiquitin-ligase_domain"/>
</dbReference>
<keyword evidence="1" id="KW-0863">Zinc-finger</keyword>
<dbReference type="PANTHER" id="PTHR22765">
    <property type="entry name" value="RING FINGER AND PROTEASE ASSOCIATED DOMAIN-CONTAINING"/>
    <property type="match status" value="1"/>
</dbReference>
<dbReference type="InterPro" id="IPR013083">
    <property type="entry name" value="Znf_RING/FYVE/PHD"/>
</dbReference>
<evidence type="ECO:0000313" key="3">
    <source>
        <dbReference type="EMBL" id="KAK1669593.1"/>
    </source>
</evidence>
<keyword evidence="4" id="KW-1185">Reference proteome</keyword>
<dbReference type="GO" id="GO:0061630">
    <property type="term" value="F:ubiquitin protein ligase activity"/>
    <property type="evidence" value="ECO:0007669"/>
    <property type="project" value="TreeGrafter"/>
</dbReference>
<proteinExistence type="predicted"/>
<gene>
    <name evidence="3" type="ORF">QYE76_057752</name>
</gene>
<dbReference type="Gene3D" id="3.30.40.10">
    <property type="entry name" value="Zinc/RING finger domain, C3HC4 (zinc finger)"/>
    <property type="match status" value="1"/>
</dbReference>
<comment type="caution">
    <text evidence="3">The sequence shown here is derived from an EMBL/GenBank/DDBJ whole genome shotgun (WGS) entry which is preliminary data.</text>
</comment>
<dbReference type="PANTHER" id="PTHR22765:SF411">
    <property type="entry name" value="OS02G0248440 PROTEIN"/>
    <property type="match status" value="1"/>
</dbReference>
<dbReference type="CDD" id="cd16454">
    <property type="entry name" value="RING-H2_PA-TM-RING"/>
    <property type="match status" value="1"/>
</dbReference>
<sequence length="265" mass="28884">MPPRPPLAAAATECRLSAGGTMLRQEETDPVTTGRPCSVRLHGDVVVTNLVRAVGGPERARLVQEDPPMGFDQVFYLYDPEAFFGSLSSCRDIVHQMLSRTPVVGDFDLAADNWEGGFLPHDLASIILVMQTLGSVLDGVAPRSRYSNVDVCVTVRVRAVYSEPKALLLACKEVTAAYCRVMAARGGDDAGQATRECCVCMEDLAAFTDGSSDTVMLPCSHVFHNQCLVPWFSRRSTCPMCRRNMIMYLVAATKTPKGRFPGLEC</sequence>
<reference evidence="3" key="1">
    <citation type="submission" date="2023-07" db="EMBL/GenBank/DDBJ databases">
        <title>A chromosome-level genome assembly of Lolium multiflorum.</title>
        <authorList>
            <person name="Chen Y."/>
            <person name="Copetti D."/>
            <person name="Kolliker R."/>
            <person name="Studer B."/>
        </authorList>
    </citation>
    <scope>NUCLEOTIDE SEQUENCE</scope>
    <source>
        <strain evidence="3">02402/16</strain>
        <tissue evidence="3">Leaf</tissue>
    </source>
</reference>
<dbReference type="GO" id="GO:0008270">
    <property type="term" value="F:zinc ion binding"/>
    <property type="evidence" value="ECO:0007669"/>
    <property type="project" value="UniProtKB-KW"/>
</dbReference>
<dbReference type="GO" id="GO:0006511">
    <property type="term" value="P:ubiquitin-dependent protein catabolic process"/>
    <property type="evidence" value="ECO:0007669"/>
    <property type="project" value="TreeGrafter"/>
</dbReference>
<dbReference type="AlphaFoldDB" id="A0AAD8WQY8"/>
<dbReference type="EMBL" id="JAUUTY010000003">
    <property type="protein sequence ID" value="KAK1669593.1"/>
    <property type="molecule type" value="Genomic_DNA"/>
</dbReference>
<keyword evidence="1" id="KW-0862">Zinc</keyword>
<protein>
    <recommendedName>
        <fullName evidence="2">RING-type domain-containing protein</fullName>
    </recommendedName>
</protein>
<evidence type="ECO:0000313" key="4">
    <source>
        <dbReference type="Proteomes" id="UP001231189"/>
    </source>
</evidence>
<evidence type="ECO:0000256" key="1">
    <source>
        <dbReference type="PROSITE-ProRule" id="PRU00175"/>
    </source>
</evidence>
<evidence type="ECO:0000259" key="2">
    <source>
        <dbReference type="PROSITE" id="PS50089"/>
    </source>
</evidence>
<feature type="domain" description="RING-type" evidence="2">
    <location>
        <begin position="197"/>
        <end position="242"/>
    </location>
</feature>
<keyword evidence="1" id="KW-0479">Metal-binding</keyword>
<organism evidence="3 4">
    <name type="scientific">Lolium multiflorum</name>
    <name type="common">Italian ryegrass</name>
    <name type="synonym">Lolium perenne subsp. multiflorum</name>
    <dbReference type="NCBI Taxonomy" id="4521"/>
    <lineage>
        <taxon>Eukaryota</taxon>
        <taxon>Viridiplantae</taxon>
        <taxon>Streptophyta</taxon>
        <taxon>Embryophyta</taxon>
        <taxon>Tracheophyta</taxon>
        <taxon>Spermatophyta</taxon>
        <taxon>Magnoliopsida</taxon>
        <taxon>Liliopsida</taxon>
        <taxon>Poales</taxon>
        <taxon>Poaceae</taxon>
        <taxon>BOP clade</taxon>
        <taxon>Pooideae</taxon>
        <taxon>Poodae</taxon>
        <taxon>Poeae</taxon>
        <taxon>Poeae Chloroplast Group 2 (Poeae type)</taxon>
        <taxon>Loliodinae</taxon>
        <taxon>Loliinae</taxon>
        <taxon>Lolium</taxon>
    </lineage>
</organism>
<dbReference type="SUPFAM" id="SSF57850">
    <property type="entry name" value="RING/U-box"/>
    <property type="match status" value="1"/>
</dbReference>
<dbReference type="SMART" id="SM00184">
    <property type="entry name" value="RING"/>
    <property type="match status" value="1"/>
</dbReference>
<name>A0AAD8WQY8_LOLMU</name>
<dbReference type="Pfam" id="PF13639">
    <property type="entry name" value="zf-RING_2"/>
    <property type="match status" value="1"/>
</dbReference>
<dbReference type="PROSITE" id="PS50089">
    <property type="entry name" value="ZF_RING_2"/>
    <property type="match status" value="1"/>
</dbReference>